<dbReference type="EMBL" id="FNAV01000016">
    <property type="protein sequence ID" value="SDF29766.1"/>
    <property type="molecule type" value="Genomic_DNA"/>
</dbReference>
<dbReference type="Gene3D" id="1.10.3680.10">
    <property type="entry name" value="TerB-like"/>
    <property type="match status" value="1"/>
</dbReference>
<dbReference type="InterPro" id="IPR007791">
    <property type="entry name" value="DjlA_N"/>
</dbReference>
<protein>
    <submittedName>
        <fullName evidence="2">Uncharacterized conserved protein, tellurite resistance protein B (TerB) family</fullName>
    </submittedName>
</protein>
<proteinExistence type="predicted"/>
<evidence type="ECO:0000313" key="2">
    <source>
        <dbReference type="EMBL" id="SDF29766.1"/>
    </source>
</evidence>
<dbReference type="Pfam" id="PF05099">
    <property type="entry name" value="TerB"/>
    <property type="match status" value="1"/>
</dbReference>
<evidence type="ECO:0000259" key="1">
    <source>
        <dbReference type="Pfam" id="PF05099"/>
    </source>
</evidence>
<keyword evidence="3" id="KW-1185">Reference proteome</keyword>
<accession>A0A1G7JXV2</accession>
<reference evidence="3" key="1">
    <citation type="submission" date="2016-10" db="EMBL/GenBank/DDBJ databases">
        <authorList>
            <person name="Varghese N."/>
            <person name="Submissions S."/>
        </authorList>
    </citation>
    <scope>NUCLEOTIDE SEQUENCE [LARGE SCALE GENOMIC DNA]</scope>
    <source>
        <strain evidence="3">DSM 10146</strain>
    </source>
</reference>
<dbReference type="OrthoDB" id="5402150at2"/>
<evidence type="ECO:0000313" key="3">
    <source>
        <dbReference type="Proteomes" id="UP000198994"/>
    </source>
</evidence>
<dbReference type="Proteomes" id="UP000198994">
    <property type="component" value="Unassembled WGS sequence"/>
</dbReference>
<dbReference type="CDD" id="cd07313">
    <property type="entry name" value="terB_like_2"/>
    <property type="match status" value="1"/>
</dbReference>
<sequence>MFADFLRRLVEPDPAPLADHDARLALTALLVRVARSDEKYDETERQRIDRIVAARYGLSPFEATKLRSDGEALEAEAPDTVRFTRAIKDAVDYEYRIGVIEALWQVVLADGVREAEEDALLRLVSNLLGINDMESARARQRVESRS</sequence>
<feature type="domain" description="Co-chaperone DjlA N-terminal" evidence="1">
    <location>
        <begin position="23"/>
        <end position="140"/>
    </location>
</feature>
<dbReference type="STRING" id="282683.SAMN04488105_116114"/>
<dbReference type="AlphaFoldDB" id="A0A1G7JXV2"/>
<gene>
    <name evidence="2" type="ORF">SAMN04488105_116114</name>
</gene>
<organism evidence="2 3">
    <name type="scientific">Salipiger thiooxidans</name>
    <dbReference type="NCBI Taxonomy" id="282683"/>
    <lineage>
        <taxon>Bacteria</taxon>
        <taxon>Pseudomonadati</taxon>
        <taxon>Pseudomonadota</taxon>
        <taxon>Alphaproteobacteria</taxon>
        <taxon>Rhodobacterales</taxon>
        <taxon>Roseobacteraceae</taxon>
        <taxon>Salipiger</taxon>
    </lineage>
</organism>
<dbReference type="SUPFAM" id="SSF158682">
    <property type="entry name" value="TerB-like"/>
    <property type="match status" value="1"/>
</dbReference>
<name>A0A1G7JXV2_9RHOB</name>
<dbReference type="RefSeq" id="WP_089962831.1">
    <property type="nucleotide sequence ID" value="NZ_FNAV01000016.1"/>
</dbReference>
<dbReference type="InterPro" id="IPR029024">
    <property type="entry name" value="TerB-like"/>
</dbReference>